<evidence type="ECO:0000256" key="4">
    <source>
        <dbReference type="ARBA" id="ARBA00022475"/>
    </source>
</evidence>
<evidence type="ECO:0000256" key="5">
    <source>
        <dbReference type="ARBA" id="ARBA00022519"/>
    </source>
</evidence>
<accession>A0A366EQK1</accession>
<comment type="subcellular location">
    <subcellularLocation>
        <location evidence="1">Cell inner membrane</location>
    </subcellularLocation>
</comment>
<keyword evidence="3" id="KW-0813">Transport</keyword>
<evidence type="ECO:0000256" key="6">
    <source>
        <dbReference type="ARBA" id="ARBA00022692"/>
    </source>
</evidence>
<dbReference type="AlphaFoldDB" id="A0A366EQK1"/>
<comment type="similarity">
    <text evidence="2">Belongs to the GSP K family.</text>
</comment>
<dbReference type="EMBL" id="QNRK01000038">
    <property type="protein sequence ID" value="RBP04651.1"/>
    <property type="molecule type" value="Genomic_DNA"/>
</dbReference>
<dbReference type="GO" id="GO:0009306">
    <property type="term" value="P:protein secretion"/>
    <property type="evidence" value="ECO:0007669"/>
    <property type="project" value="InterPro"/>
</dbReference>
<dbReference type="InterPro" id="IPR005628">
    <property type="entry name" value="GspK"/>
</dbReference>
<evidence type="ECO:0000313" key="12">
    <source>
        <dbReference type="Proteomes" id="UP000253529"/>
    </source>
</evidence>
<evidence type="ECO:0000256" key="9">
    <source>
        <dbReference type="ARBA" id="ARBA00023136"/>
    </source>
</evidence>
<keyword evidence="6" id="KW-0812">Transmembrane</keyword>
<name>A0A366EQK1_9HYPH</name>
<dbReference type="GO" id="GO:0005886">
    <property type="term" value="C:plasma membrane"/>
    <property type="evidence" value="ECO:0007669"/>
    <property type="project" value="UniProtKB-SubCell"/>
</dbReference>
<proteinExistence type="inferred from homology"/>
<dbReference type="Pfam" id="PF21687">
    <property type="entry name" value="T2SSK_1st"/>
    <property type="match status" value="1"/>
</dbReference>
<protein>
    <submittedName>
        <fullName evidence="11">General secretion pathway protein K</fullName>
    </submittedName>
</protein>
<evidence type="ECO:0000256" key="8">
    <source>
        <dbReference type="ARBA" id="ARBA00022989"/>
    </source>
</evidence>
<evidence type="ECO:0000256" key="2">
    <source>
        <dbReference type="ARBA" id="ARBA00007246"/>
    </source>
</evidence>
<dbReference type="SUPFAM" id="SSF158544">
    <property type="entry name" value="GspK insert domain-like"/>
    <property type="match status" value="1"/>
</dbReference>
<evidence type="ECO:0000259" key="10">
    <source>
        <dbReference type="Pfam" id="PF21687"/>
    </source>
</evidence>
<organism evidence="11 12">
    <name type="scientific">Roseiarcus fermentans</name>
    <dbReference type="NCBI Taxonomy" id="1473586"/>
    <lineage>
        <taxon>Bacteria</taxon>
        <taxon>Pseudomonadati</taxon>
        <taxon>Pseudomonadota</taxon>
        <taxon>Alphaproteobacteria</taxon>
        <taxon>Hyphomicrobiales</taxon>
        <taxon>Roseiarcaceae</taxon>
        <taxon>Roseiarcus</taxon>
    </lineage>
</organism>
<dbReference type="PANTHER" id="PTHR38831:SF2">
    <property type="entry name" value="TYPE II SECRETION SYSTEM PROTEIN K"/>
    <property type="match status" value="1"/>
</dbReference>
<dbReference type="Gene3D" id="1.10.40.60">
    <property type="entry name" value="EpsJ-like"/>
    <property type="match status" value="1"/>
</dbReference>
<feature type="domain" description="T2SS protein K first SAM-like" evidence="10">
    <location>
        <begin position="110"/>
        <end position="197"/>
    </location>
</feature>
<keyword evidence="9" id="KW-0472">Membrane</keyword>
<evidence type="ECO:0000256" key="7">
    <source>
        <dbReference type="ARBA" id="ARBA00022927"/>
    </source>
</evidence>
<evidence type="ECO:0000313" key="11">
    <source>
        <dbReference type="EMBL" id="RBP04651.1"/>
    </source>
</evidence>
<keyword evidence="7" id="KW-0653">Protein transport</keyword>
<sequence>MRSAVANPKASRPKSEGGFILVVVLWVLAALAALASSYSVYVGADAFAAQVNDDRLRIRNAISTGVELTAYQLLAAPEKDRPPQGAFTVRLARSTIDARFVSEAARIDLNAAPKELLAGLFAAVGATPTQAAGFAERVIGWRDKSNPAQNSEAEAYKQGGVGYAPRQAPFQNVLELALVLGLPPYIVDRILPLVTIYNGHGEIDIRAAPPEVLSALPNVTPDLLQRLLAARAQSPGDGEALLGLLGSARSWANAASNPAARIDLRIRLDNGRTARAEVVILVSPDDDEPFRVLSWRDDSDGAF</sequence>
<keyword evidence="4" id="KW-1003">Cell membrane</keyword>
<reference evidence="11 12" key="1">
    <citation type="submission" date="2018-06" db="EMBL/GenBank/DDBJ databases">
        <title>Genomic Encyclopedia of Type Strains, Phase IV (KMG-IV): sequencing the most valuable type-strain genomes for metagenomic binning, comparative biology and taxonomic classification.</title>
        <authorList>
            <person name="Goeker M."/>
        </authorList>
    </citation>
    <scope>NUCLEOTIDE SEQUENCE [LARGE SCALE GENOMIC DNA]</scope>
    <source>
        <strain evidence="11 12">DSM 24875</strain>
    </source>
</reference>
<evidence type="ECO:0000256" key="1">
    <source>
        <dbReference type="ARBA" id="ARBA00004533"/>
    </source>
</evidence>
<keyword evidence="5" id="KW-0997">Cell inner membrane</keyword>
<gene>
    <name evidence="11" type="ORF">DFR50_13835</name>
</gene>
<keyword evidence="8" id="KW-1133">Transmembrane helix</keyword>
<dbReference type="Proteomes" id="UP000253529">
    <property type="component" value="Unassembled WGS sequence"/>
</dbReference>
<dbReference type="InterPro" id="IPR038072">
    <property type="entry name" value="GspK_central_sf"/>
</dbReference>
<dbReference type="InterPro" id="IPR049031">
    <property type="entry name" value="T2SSK_SAM-like_1st"/>
</dbReference>
<evidence type="ECO:0000256" key="3">
    <source>
        <dbReference type="ARBA" id="ARBA00022448"/>
    </source>
</evidence>
<keyword evidence="12" id="KW-1185">Reference proteome</keyword>
<dbReference type="PANTHER" id="PTHR38831">
    <property type="entry name" value="TYPE II SECRETION SYSTEM PROTEIN K"/>
    <property type="match status" value="1"/>
</dbReference>
<comment type="caution">
    <text evidence="11">The sequence shown here is derived from an EMBL/GenBank/DDBJ whole genome shotgun (WGS) entry which is preliminary data.</text>
</comment>